<dbReference type="SUPFAM" id="SSF53300">
    <property type="entry name" value="vWA-like"/>
    <property type="match status" value="1"/>
</dbReference>
<comment type="subunit">
    <text evidence="12">Can form homooligomers (monomers, dimers, trimers and tetramers) and heterooligomers with matrilin-1. Interacts with COMP. Component of a complex containing at least CRELD2, MANF, MATN3 and PDIA4.</text>
</comment>
<dbReference type="Pfam" id="PF00092">
    <property type="entry name" value="VWA"/>
    <property type="match status" value="1"/>
</dbReference>
<evidence type="ECO:0000256" key="3">
    <source>
        <dbReference type="ARBA" id="ARBA00022525"/>
    </source>
</evidence>
<dbReference type="PROSITE" id="PS50234">
    <property type="entry name" value="VWFA"/>
    <property type="match status" value="1"/>
</dbReference>
<feature type="domain" description="VWFA" evidence="18">
    <location>
        <begin position="82"/>
        <end position="257"/>
    </location>
</feature>
<dbReference type="FunFam" id="2.10.25.10:FF:000126">
    <property type="entry name" value="Matrilin 3"/>
    <property type="match status" value="3"/>
</dbReference>
<dbReference type="Pfam" id="PF14670">
    <property type="entry name" value="FXa_inhibition"/>
    <property type="match status" value="1"/>
</dbReference>
<dbReference type="GO" id="GO:0001501">
    <property type="term" value="P:skeletal system development"/>
    <property type="evidence" value="ECO:0007669"/>
    <property type="project" value="UniProtKB-ARBA"/>
</dbReference>
<keyword evidence="4 14" id="KW-0245">EGF-like domain</keyword>
<dbReference type="Pfam" id="PF12662">
    <property type="entry name" value="cEGF"/>
    <property type="match status" value="2"/>
</dbReference>
<dbReference type="Ensembl" id="ENSCAFT00030027957.1">
    <property type="protein sequence ID" value="ENSCAFP00030024401.1"/>
    <property type="gene ID" value="ENSCAFG00030015022.1"/>
</dbReference>
<sequence>MPRHLSGLLLLLWPLLLLLPPPAPAAPGPLTRPGWRRLGTRGPGGSPGRRPAPAAPTRAPLPGAGQPGGARGAGVCKSRPLDLVFIIDSSRSVRPLEFTKVKTFVSQIIDTLDIGAADTRVAVVNYASTVKIEFHLQTYSDKQSLKQAVARITPLSTGTMSGLAIQTAMDEAFTEEAGARGPTSNIPKVAIIVTDGRPQDQVNEVAARARASGIELYAVGVDRADMESLKIIASEPLDEHVFYVETYGVIEKLSSRFQETFCAIDKCALNTHGCEHICVNDRTGSYHCECYEGYTLNEDKKTCSAQDQCAFGTHGCQHVCVNDRAGSHHCECYEGYTLNADNKTCSVRSKCAQGSHGCQHICVDDGVAAYHCDCYPGYILNEDDKTCSAIEEARRLISTEDACGCEATLAFQDRVNSYLQRLNAKLDDILGKLQADEYGQVRR</sequence>
<dbReference type="GO" id="GO:0031012">
    <property type="term" value="C:extracellular matrix"/>
    <property type="evidence" value="ECO:0007669"/>
    <property type="project" value="UniProtKB-ARBA"/>
</dbReference>
<evidence type="ECO:0000313" key="20">
    <source>
        <dbReference type="Ensembl" id="ENSCAFP00030024401.1"/>
    </source>
</evidence>
<dbReference type="FunFam" id="1.20.5.30:FF:000004">
    <property type="entry name" value="Matrilin 3"/>
    <property type="match status" value="1"/>
</dbReference>
<comment type="subcellular location">
    <subcellularLocation>
        <location evidence="1">Secreted</location>
    </subcellularLocation>
</comment>
<comment type="caution">
    <text evidence="14">Lacks conserved residue(s) required for the propagation of feature annotation.</text>
</comment>
<dbReference type="InterPro" id="IPR026823">
    <property type="entry name" value="cEGF"/>
</dbReference>
<gene>
    <name evidence="20" type="primary">MATN3</name>
</gene>
<keyword evidence="8" id="KW-0175">Coiled coil</keyword>
<dbReference type="SMART" id="SM00327">
    <property type="entry name" value="VWA"/>
    <property type="match status" value="1"/>
</dbReference>
<evidence type="ECO:0000256" key="13">
    <source>
        <dbReference type="ARBA" id="ARBA00074606"/>
    </source>
</evidence>
<evidence type="ECO:0000256" key="2">
    <source>
        <dbReference type="ARBA" id="ARBA00022481"/>
    </source>
</evidence>
<evidence type="ECO:0000256" key="10">
    <source>
        <dbReference type="ARBA" id="ARBA00023180"/>
    </source>
</evidence>
<dbReference type="InterPro" id="IPR019466">
    <property type="entry name" value="Matrilin_CC_trimer"/>
</dbReference>
<protein>
    <recommendedName>
        <fullName evidence="13">Matrilin-3</fullName>
    </recommendedName>
</protein>
<dbReference type="GO" id="GO:0005576">
    <property type="term" value="C:extracellular region"/>
    <property type="evidence" value="ECO:0007669"/>
    <property type="project" value="UniProtKB-SubCell"/>
</dbReference>
<keyword evidence="9" id="KW-1015">Disulfide bond</keyword>
<dbReference type="GO" id="GO:0005509">
    <property type="term" value="F:calcium ion binding"/>
    <property type="evidence" value="ECO:0007669"/>
    <property type="project" value="InterPro"/>
</dbReference>
<evidence type="ECO:0000256" key="6">
    <source>
        <dbReference type="ARBA" id="ARBA00022729"/>
    </source>
</evidence>
<dbReference type="Gene3D" id="3.40.50.410">
    <property type="entry name" value="von Willebrand factor, type A domain"/>
    <property type="match status" value="1"/>
</dbReference>
<evidence type="ECO:0000259" key="18">
    <source>
        <dbReference type="PROSITE" id="PS50234"/>
    </source>
</evidence>
<feature type="compositionally biased region" description="Low complexity" evidence="15">
    <location>
        <begin position="48"/>
        <end position="64"/>
    </location>
</feature>
<evidence type="ECO:0000256" key="16">
    <source>
        <dbReference type="SAM" id="SignalP"/>
    </source>
</evidence>
<keyword evidence="7" id="KW-0677">Repeat</keyword>
<proteinExistence type="predicted"/>
<dbReference type="InterPro" id="IPR001881">
    <property type="entry name" value="EGF-like_Ca-bd_dom"/>
</dbReference>
<evidence type="ECO:0000313" key="19">
    <source>
        <dbReference type="Ensembl" id="ENSCAFP00000061526.1"/>
    </source>
</evidence>
<keyword evidence="3" id="KW-0964">Secreted</keyword>
<organism evidence="20 23">
    <name type="scientific">Canis lupus familiaris</name>
    <name type="common">Dog</name>
    <name type="synonym">Canis familiaris</name>
    <dbReference type="NCBI Taxonomy" id="9615"/>
    <lineage>
        <taxon>Eukaryota</taxon>
        <taxon>Metazoa</taxon>
        <taxon>Chordata</taxon>
        <taxon>Craniata</taxon>
        <taxon>Vertebrata</taxon>
        <taxon>Euteleostomi</taxon>
        <taxon>Mammalia</taxon>
        <taxon>Eutheria</taxon>
        <taxon>Laurasiatheria</taxon>
        <taxon>Carnivora</taxon>
        <taxon>Caniformia</taxon>
        <taxon>Canidae</taxon>
        <taxon>Canis</taxon>
    </lineage>
</organism>
<keyword evidence="2" id="KW-0488">Methylation</keyword>
<evidence type="ECO:0000256" key="15">
    <source>
        <dbReference type="SAM" id="MobiDB-lite"/>
    </source>
</evidence>
<evidence type="ECO:0000256" key="1">
    <source>
        <dbReference type="ARBA" id="ARBA00004613"/>
    </source>
</evidence>
<dbReference type="InterPro" id="IPR036465">
    <property type="entry name" value="vWFA_dom_sf"/>
</dbReference>
<feature type="chain" id="PRO_5044672129" description="Matrilin-3" evidence="16">
    <location>
        <begin position="26"/>
        <end position="443"/>
    </location>
</feature>
<keyword evidence="6 16" id="KW-0732">Signal</keyword>
<evidence type="ECO:0000256" key="9">
    <source>
        <dbReference type="ARBA" id="ARBA00023157"/>
    </source>
</evidence>
<feature type="signal peptide" evidence="16">
    <location>
        <begin position="1"/>
        <end position="25"/>
    </location>
</feature>
<dbReference type="AlphaFoldDB" id="A0A8C0NRI3"/>
<evidence type="ECO:0000256" key="5">
    <source>
        <dbReference type="ARBA" id="ARBA00022553"/>
    </source>
</evidence>
<dbReference type="Gene3D" id="1.20.5.30">
    <property type="match status" value="1"/>
</dbReference>
<dbReference type="InterPro" id="IPR036337">
    <property type="entry name" value="Matrilin_CC_sf"/>
</dbReference>
<evidence type="ECO:0000256" key="11">
    <source>
        <dbReference type="ARBA" id="ARBA00056017"/>
    </source>
</evidence>
<reference evidence="20" key="4">
    <citation type="submission" date="2025-05" db="UniProtKB">
        <authorList>
            <consortium name="Ensembl"/>
        </authorList>
    </citation>
    <scope>IDENTIFICATION</scope>
</reference>
<evidence type="ECO:0000259" key="17">
    <source>
        <dbReference type="PROSITE" id="PS50026"/>
    </source>
</evidence>
<evidence type="ECO:0000256" key="14">
    <source>
        <dbReference type="PROSITE-ProRule" id="PRU00076"/>
    </source>
</evidence>
<evidence type="ECO:0000313" key="22">
    <source>
        <dbReference type="Proteomes" id="UP000002254"/>
    </source>
</evidence>
<keyword evidence="5" id="KW-0597">Phosphoprotein</keyword>
<dbReference type="Proteomes" id="UP000694429">
    <property type="component" value="Chromosome 17"/>
</dbReference>
<evidence type="ECO:0000313" key="21">
    <source>
        <dbReference type="Ensembl" id="ENSCAFP00040021228.1"/>
    </source>
</evidence>
<feature type="region of interest" description="Disordered" evidence="15">
    <location>
        <begin position="28"/>
        <end position="74"/>
    </location>
</feature>
<dbReference type="PANTHER" id="PTHR24020">
    <property type="entry name" value="COLLAGEN ALPHA"/>
    <property type="match status" value="1"/>
</dbReference>
<evidence type="ECO:0000256" key="4">
    <source>
        <dbReference type="ARBA" id="ARBA00022536"/>
    </source>
</evidence>
<reference evidence="21" key="2">
    <citation type="submission" date="2018-10" db="EMBL/GenBank/DDBJ databases">
        <title>De novo assembly of a Great Dane genome.</title>
        <authorList>
            <person name="Kidd J.M."/>
            <person name="Pendleton A.L."/>
            <person name="Shen F."/>
            <person name="Emery S."/>
        </authorList>
    </citation>
    <scope>NUCLEOTIDE SEQUENCE [LARGE SCALE GENOMIC DNA]</scope>
    <source>
        <strain evidence="21">Great Dane</strain>
    </source>
</reference>
<dbReference type="SMART" id="SM01279">
    <property type="entry name" value="Matrilin_ccoil"/>
    <property type="match status" value="1"/>
</dbReference>
<reference evidence="19 22" key="1">
    <citation type="journal article" date="2005" name="Nature">
        <title>Genome sequence, comparative analysis and haplotype structure of the domestic dog.</title>
        <authorList>
            <consortium name="Broad Sequencing Platform"/>
            <person name="Lindblad-Toh K."/>
            <person name="Wade C.M."/>
            <person name="Mikkelsen T.S."/>
            <person name="Karlsson E.K."/>
            <person name="Jaffe D.B."/>
            <person name="Kamal M."/>
            <person name="Clamp M."/>
            <person name="Chang J.L."/>
            <person name="Kulbokas E.J. III"/>
            <person name="Zody M.C."/>
            <person name="Mauceli E."/>
            <person name="Xie X."/>
            <person name="Breen M."/>
            <person name="Wayne R.K."/>
            <person name="Ostrander E.A."/>
            <person name="Ponting C.P."/>
            <person name="Galibert F."/>
            <person name="Smith D.R."/>
            <person name="DeJong P.J."/>
            <person name="Kirkness E."/>
            <person name="Alvarez P."/>
            <person name="Biagi T."/>
            <person name="Brockman W."/>
            <person name="Butler J."/>
            <person name="Chin C.W."/>
            <person name="Cook A."/>
            <person name="Cuff J."/>
            <person name="Daly M.J."/>
            <person name="DeCaprio D."/>
            <person name="Gnerre S."/>
            <person name="Grabherr M."/>
            <person name="Kellis M."/>
            <person name="Kleber M."/>
            <person name="Bardeleben C."/>
            <person name="Goodstadt L."/>
            <person name="Heger A."/>
            <person name="Hitte C."/>
            <person name="Kim L."/>
            <person name="Koepfli K.P."/>
            <person name="Parker H.G."/>
            <person name="Pollinger J.P."/>
            <person name="Searle S.M."/>
            <person name="Sutter N.B."/>
            <person name="Thomas R."/>
            <person name="Webber C."/>
            <person name="Baldwin J."/>
            <person name="Abebe A."/>
            <person name="Abouelleil A."/>
            <person name="Aftuck L."/>
            <person name="Ait-Zahra M."/>
            <person name="Aldredge T."/>
            <person name="Allen N."/>
            <person name="An P."/>
            <person name="Anderson S."/>
            <person name="Antoine C."/>
            <person name="Arachchi H."/>
            <person name="Aslam A."/>
            <person name="Ayotte L."/>
            <person name="Bachantsang P."/>
            <person name="Barry A."/>
            <person name="Bayul T."/>
            <person name="Benamara M."/>
            <person name="Berlin A."/>
            <person name="Bessette D."/>
            <person name="Blitshteyn B."/>
            <person name="Bloom T."/>
            <person name="Blye J."/>
            <person name="Boguslavskiy L."/>
            <person name="Bonnet C."/>
            <person name="Boukhgalter B."/>
            <person name="Brown A."/>
            <person name="Cahill P."/>
            <person name="Calixte N."/>
            <person name="Camarata J."/>
            <person name="Cheshatsang Y."/>
            <person name="Chu J."/>
            <person name="Citroen M."/>
            <person name="Collymore A."/>
            <person name="Cooke P."/>
            <person name="Dawoe T."/>
            <person name="Daza R."/>
            <person name="Decktor K."/>
            <person name="DeGray S."/>
            <person name="Dhargay N."/>
            <person name="Dooley K."/>
            <person name="Dooley K."/>
            <person name="Dorje P."/>
            <person name="Dorjee K."/>
            <person name="Dorris L."/>
            <person name="Duffey N."/>
            <person name="Dupes A."/>
            <person name="Egbiremolen O."/>
            <person name="Elong R."/>
            <person name="Falk J."/>
            <person name="Farina A."/>
            <person name="Faro S."/>
            <person name="Ferguson D."/>
            <person name="Ferreira P."/>
            <person name="Fisher S."/>
            <person name="FitzGerald M."/>
            <person name="Foley K."/>
            <person name="Foley C."/>
            <person name="Franke A."/>
            <person name="Friedrich D."/>
            <person name="Gage D."/>
            <person name="Garber M."/>
            <person name="Gearin G."/>
            <person name="Giannoukos G."/>
            <person name="Goode T."/>
            <person name="Goyette A."/>
            <person name="Graham J."/>
            <person name="Grandbois E."/>
            <person name="Gyaltsen K."/>
            <person name="Hafez N."/>
            <person name="Hagopian D."/>
            <person name="Hagos B."/>
            <person name="Hall J."/>
            <person name="Healy C."/>
            <person name="Hegarty R."/>
            <person name="Honan T."/>
            <person name="Horn A."/>
            <person name="Houde N."/>
            <person name="Hughes L."/>
            <person name="Hunnicutt L."/>
            <person name="Husby M."/>
            <person name="Jester B."/>
            <person name="Jones C."/>
            <person name="Kamat A."/>
            <person name="Kanga B."/>
            <person name="Kells C."/>
            <person name="Khazanovich D."/>
            <person name="Kieu A.C."/>
            <person name="Kisner P."/>
            <person name="Kumar M."/>
            <person name="Lance K."/>
            <person name="Landers T."/>
            <person name="Lara M."/>
            <person name="Lee W."/>
            <person name="Leger J.P."/>
            <person name="Lennon N."/>
            <person name="Leuper L."/>
            <person name="LeVine S."/>
            <person name="Liu J."/>
            <person name="Liu X."/>
            <person name="Lokyitsang Y."/>
            <person name="Lokyitsang T."/>
            <person name="Lui A."/>
            <person name="Macdonald J."/>
            <person name="Major J."/>
            <person name="Marabella R."/>
            <person name="Maru K."/>
            <person name="Matthews C."/>
            <person name="McDonough S."/>
            <person name="Mehta T."/>
            <person name="Meldrim J."/>
            <person name="Melnikov A."/>
            <person name="Meneus L."/>
            <person name="Mihalev A."/>
            <person name="Mihova T."/>
            <person name="Miller K."/>
            <person name="Mittelman R."/>
            <person name="Mlenga V."/>
            <person name="Mulrain L."/>
            <person name="Munson G."/>
            <person name="Navidi A."/>
            <person name="Naylor J."/>
            <person name="Nguyen T."/>
            <person name="Nguyen N."/>
            <person name="Nguyen C."/>
            <person name="Nguyen T."/>
            <person name="Nicol R."/>
            <person name="Norbu N."/>
            <person name="Norbu C."/>
            <person name="Novod N."/>
            <person name="Nyima T."/>
            <person name="Olandt P."/>
            <person name="O'Neill B."/>
            <person name="O'Neill K."/>
            <person name="Osman S."/>
            <person name="Oyono L."/>
            <person name="Patti C."/>
            <person name="Perrin D."/>
            <person name="Phunkhang P."/>
            <person name="Pierre F."/>
            <person name="Priest M."/>
            <person name="Rachupka A."/>
            <person name="Raghuraman S."/>
            <person name="Rameau R."/>
            <person name="Ray V."/>
            <person name="Raymond C."/>
            <person name="Rege F."/>
            <person name="Rise C."/>
            <person name="Rogers J."/>
            <person name="Rogov P."/>
            <person name="Sahalie J."/>
            <person name="Settipalli S."/>
            <person name="Sharpe T."/>
            <person name="Shea T."/>
            <person name="Sheehan M."/>
            <person name="Sherpa N."/>
            <person name="Shi J."/>
            <person name="Shih D."/>
            <person name="Sloan J."/>
            <person name="Smith C."/>
            <person name="Sparrow T."/>
            <person name="Stalker J."/>
            <person name="Stange-Thomann N."/>
            <person name="Stavropoulos S."/>
            <person name="Stone C."/>
            <person name="Stone S."/>
            <person name="Sykes S."/>
            <person name="Tchuinga P."/>
            <person name="Tenzing P."/>
            <person name="Tesfaye S."/>
            <person name="Thoulutsang D."/>
            <person name="Thoulutsang Y."/>
            <person name="Topham K."/>
            <person name="Topping I."/>
            <person name="Tsamla T."/>
            <person name="Vassiliev H."/>
            <person name="Venkataraman V."/>
            <person name="Vo A."/>
            <person name="Wangchuk T."/>
            <person name="Wangdi T."/>
            <person name="Weiand M."/>
            <person name="Wilkinson J."/>
            <person name="Wilson A."/>
            <person name="Yadav S."/>
            <person name="Yang S."/>
            <person name="Yang X."/>
            <person name="Young G."/>
            <person name="Yu Q."/>
            <person name="Zainoun J."/>
            <person name="Zembek L."/>
            <person name="Zimmer A."/>
            <person name="Lander E.S."/>
        </authorList>
    </citation>
    <scope>NUCLEOTIDE SEQUENCE [LARGE SCALE GENOMIC DNA]</scope>
    <source>
        <strain evidence="19">Boxer</strain>
    </source>
</reference>
<name>A0A8C0NRI3_CANLF</name>
<reference evidence="20" key="3">
    <citation type="submission" date="2019-03" db="EMBL/GenBank/DDBJ databases">
        <authorList>
            <person name="Warren W.C."/>
            <person name="Johnson G.S."/>
        </authorList>
    </citation>
    <scope>NUCLEOTIDE SEQUENCE [LARGE SCALE GENOMIC DNA]</scope>
    <source>
        <strain evidence="20">Basenji</strain>
    </source>
</reference>
<dbReference type="SMART" id="SM00179">
    <property type="entry name" value="EGF_CA"/>
    <property type="match status" value="3"/>
</dbReference>
<dbReference type="PROSITE" id="PS50026">
    <property type="entry name" value="EGF_3"/>
    <property type="match status" value="1"/>
</dbReference>
<feature type="domain" description="EGF-like" evidence="17">
    <location>
        <begin position="263"/>
        <end position="304"/>
    </location>
</feature>
<accession>A0A8C0NRI3</accession>
<dbReference type="InterPro" id="IPR009030">
    <property type="entry name" value="Growth_fac_rcpt_cys_sf"/>
</dbReference>
<dbReference type="InterPro" id="IPR002035">
    <property type="entry name" value="VWF_A"/>
</dbReference>
<dbReference type="PANTHER" id="PTHR24020:SF12">
    <property type="entry name" value="MATRILIN-3"/>
    <property type="match status" value="1"/>
</dbReference>
<dbReference type="PRINTS" id="PR00453">
    <property type="entry name" value="VWFADOMAIN"/>
</dbReference>
<dbReference type="PROSITE" id="PS01186">
    <property type="entry name" value="EGF_2"/>
    <property type="match status" value="3"/>
</dbReference>
<evidence type="ECO:0000256" key="7">
    <source>
        <dbReference type="ARBA" id="ARBA00022737"/>
    </source>
</evidence>
<dbReference type="SMART" id="SM00181">
    <property type="entry name" value="EGF"/>
    <property type="match status" value="3"/>
</dbReference>
<dbReference type="OrthoDB" id="6022609at2759"/>
<dbReference type="Ensembl" id="ENSCAFT00000080108.2">
    <property type="protein sequence ID" value="ENSCAFP00000061526.1"/>
    <property type="gene ID" value="ENSCAFG00000003825.5"/>
</dbReference>
<dbReference type="SUPFAM" id="SSF58002">
    <property type="entry name" value="Chicken cartilage matrix protein"/>
    <property type="match status" value="1"/>
</dbReference>
<dbReference type="Ensembl" id="ENSCAFT00040024434.1">
    <property type="protein sequence ID" value="ENSCAFP00040021228.1"/>
    <property type="gene ID" value="ENSCAFG00040013103.1"/>
</dbReference>
<dbReference type="SUPFAM" id="SSF57184">
    <property type="entry name" value="Growth factor receptor domain"/>
    <property type="match status" value="1"/>
</dbReference>
<comment type="function">
    <text evidence="11">Major component of the extracellular matrix of cartilage and may play a role in the formation of extracellular filamentous networks.</text>
</comment>
<evidence type="ECO:0000256" key="12">
    <source>
        <dbReference type="ARBA" id="ARBA00063495"/>
    </source>
</evidence>
<dbReference type="InterPro" id="IPR000742">
    <property type="entry name" value="EGF"/>
</dbReference>
<dbReference type="Gene3D" id="2.10.25.10">
    <property type="entry name" value="Laminin"/>
    <property type="match status" value="3"/>
</dbReference>
<dbReference type="FunFam" id="3.40.50.410:FF:000018">
    <property type="entry name" value="Matrilin 1"/>
    <property type="match status" value="1"/>
</dbReference>
<dbReference type="Proteomes" id="UP000694542">
    <property type="component" value="Chromosome 17"/>
</dbReference>
<dbReference type="Pfam" id="PF10393">
    <property type="entry name" value="Matrilin_ccoil"/>
    <property type="match status" value="1"/>
</dbReference>
<dbReference type="Proteomes" id="UP000002254">
    <property type="component" value="Chromosome 17"/>
</dbReference>
<dbReference type="InterPro" id="IPR050525">
    <property type="entry name" value="ECM_Assembly_Org"/>
</dbReference>
<evidence type="ECO:0000313" key="23">
    <source>
        <dbReference type="Proteomes" id="UP000694429"/>
    </source>
</evidence>
<evidence type="ECO:0000256" key="8">
    <source>
        <dbReference type="ARBA" id="ARBA00023054"/>
    </source>
</evidence>
<keyword evidence="10" id="KW-0325">Glycoprotein</keyword>